<dbReference type="GO" id="GO:0005737">
    <property type="term" value="C:cytoplasm"/>
    <property type="evidence" value="ECO:0007669"/>
    <property type="project" value="TreeGrafter"/>
</dbReference>
<feature type="region of interest" description="Disordered" evidence="2">
    <location>
        <begin position="331"/>
        <end position="370"/>
    </location>
</feature>
<comment type="caution">
    <text evidence="3">The sequence shown here is derived from an EMBL/GenBank/DDBJ whole genome shotgun (WGS) entry which is preliminary data.</text>
</comment>
<evidence type="ECO:0000313" key="3">
    <source>
        <dbReference type="EMBL" id="CAE6529213.1"/>
    </source>
</evidence>
<proteinExistence type="inferred from homology"/>
<feature type="region of interest" description="Disordered" evidence="2">
    <location>
        <begin position="446"/>
        <end position="471"/>
    </location>
</feature>
<dbReference type="PANTHER" id="PTHR48104">
    <property type="entry name" value="METACASPASE-4"/>
    <property type="match status" value="1"/>
</dbReference>
<evidence type="ECO:0000256" key="1">
    <source>
        <dbReference type="ARBA" id="ARBA00009005"/>
    </source>
</evidence>
<feature type="compositionally biased region" description="Pro residues" evidence="2">
    <location>
        <begin position="448"/>
        <end position="458"/>
    </location>
</feature>
<dbReference type="EMBL" id="CAJMWZ010006929">
    <property type="protein sequence ID" value="CAE6529213.1"/>
    <property type="molecule type" value="Genomic_DNA"/>
</dbReference>
<protein>
    <recommendedName>
        <fullName evidence="5">Metacaspase-1</fullName>
    </recommendedName>
</protein>
<reference evidence="3" key="1">
    <citation type="submission" date="2021-01" db="EMBL/GenBank/DDBJ databases">
        <authorList>
            <person name="Kaushik A."/>
        </authorList>
    </citation>
    <scope>NUCLEOTIDE SEQUENCE</scope>
    <source>
        <strain evidence="3">Type strain: AG8-Rh-89/</strain>
    </source>
</reference>
<dbReference type="GO" id="GO:0006508">
    <property type="term" value="P:proteolysis"/>
    <property type="evidence" value="ECO:0007669"/>
    <property type="project" value="TreeGrafter"/>
</dbReference>
<gene>
    <name evidence="3" type="ORF">RDB_LOCUS128215</name>
</gene>
<evidence type="ECO:0000256" key="2">
    <source>
        <dbReference type="SAM" id="MobiDB-lite"/>
    </source>
</evidence>
<evidence type="ECO:0000313" key="4">
    <source>
        <dbReference type="Proteomes" id="UP000663850"/>
    </source>
</evidence>
<organism evidence="3 4">
    <name type="scientific">Rhizoctonia solani</name>
    <dbReference type="NCBI Taxonomy" id="456999"/>
    <lineage>
        <taxon>Eukaryota</taxon>
        <taxon>Fungi</taxon>
        <taxon>Dikarya</taxon>
        <taxon>Basidiomycota</taxon>
        <taxon>Agaricomycotina</taxon>
        <taxon>Agaricomycetes</taxon>
        <taxon>Cantharellales</taxon>
        <taxon>Ceratobasidiaceae</taxon>
        <taxon>Rhizoctonia</taxon>
    </lineage>
</organism>
<dbReference type="PANTHER" id="PTHR48104:SF30">
    <property type="entry name" value="METACASPASE-1"/>
    <property type="match status" value="1"/>
</dbReference>
<feature type="compositionally biased region" description="Polar residues" evidence="2">
    <location>
        <begin position="360"/>
        <end position="369"/>
    </location>
</feature>
<evidence type="ECO:0008006" key="5">
    <source>
        <dbReference type="Google" id="ProtNLM"/>
    </source>
</evidence>
<sequence>MVDLLIVDDHVPRRQRDPVAFPPKLSIPPAANVSTPSPSPLTASLTEQYYDAEEYFLAPASPDEDGDVFYDWYEEPSEHKRVSAAVEQIPEPEYDGAAKGRIDRKQISRNMASAPSFSPASPFPPASPFSPTPLAPSSGFTFARGPAKTTVNLAPGHVAINPVAEEARKFVSQDSCFPRKPVKKALAVGINYMTWDKDKRLYYAVNDAKLWRDTFVGKGVEPENIKIVTDDGDMRDAPTFDTLLGHIRWLVRDATAGDSLFFVFSGHAILTQTYGPSILTADKRIFPRPILEKELVMSIPAGVDLQVVFDCCHSGGMIGLQYCVGRMLKPTPPSDSHTEPTTCPAEYEPELRGSTPPRQPSTFPHSPQHASLYGISAAGDAAPPPPVTPDMVDLDTFGSLPQRPPRGGVVAAPPLTTATAAGTQPGAAVGAVRYLGSLIGLGSSSVPTPAPAPAPPPTELSTATARSGPRRACQGVVEGVRMPDYFEERTEGFVAPAGKVASLMVWAGTGESQKAFESYGGARQGVVTKTVWASAGESQKAFESYGGARHGVLTKAMCAAFERINTRRDLWSYLVQEIETENNKRAKRDANRSIGERPLPSSRIQHAELWVSQAHLLPTQPSATPVLDQPIL</sequence>
<accession>A0A8H3DG40</accession>
<dbReference type="Proteomes" id="UP000663850">
    <property type="component" value="Unassembled WGS sequence"/>
</dbReference>
<dbReference type="GO" id="GO:0004197">
    <property type="term" value="F:cysteine-type endopeptidase activity"/>
    <property type="evidence" value="ECO:0007669"/>
    <property type="project" value="TreeGrafter"/>
</dbReference>
<dbReference type="Gene3D" id="3.40.50.12660">
    <property type="match status" value="1"/>
</dbReference>
<comment type="similarity">
    <text evidence="1">Belongs to the peptidase C14B family.</text>
</comment>
<dbReference type="AlphaFoldDB" id="A0A8H3DG40"/>
<dbReference type="InterPro" id="IPR050452">
    <property type="entry name" value="Metacaspase"/>
</dbReference>
<name>A0A8H3DG40_9AGAM</name>